<gene>
    <name evidence="3" type="ORF">S01H4_51302</name>
</gene>
<proteinExistence type="predicted"/>
<evidence type="ECO:0000313" key="3">
    <source>
        <dbReference type="EMBL" id="GAG98320.1"/>
    </source>
</evidence>
<dbReference type="InterPro" id="IPR000620">
    <property type="entry name" value="EamA_dom"/>
</dbReference>
<keyword evidence="1" id="KW-0472">Membrane</keyword>
<keyword evidence="1" id="KW-1133">Transmembrane helix</keyword>
<evidence type="ECO:0000256" key="1">
    <source>
        <dbReference type="SAM" id="Phobius"/>
    </source>
</evidence>
<dbReference type="EMBL" id="BART01029198">
    <property type="protein sequence ID" value="GAG98320.1"/>
    <property type="molecule type" value="Genomic_DNA"/>
</dbReference>
<sequence>MIAEMLAILTAFLWAIGIIYTRKGLESSDTTSGTFIRIVIGLAIFSVLTILFVHENLDPVLDTFSALVETPEGKAALDKIPGVKATRKRKIAEILDLENKG</sequence>
<dbReference type="Pfam" id="PF00892">
    <property type="entry name" value="EamA"/>
    <property type="match status" value="1"/>
</dbReference>
<evidence type="ECO:0000259" key="2">
    <source>
        <dbReference type="Pfam" id="PF00892"/>
    </source>
</evidence>
<accession>X1BTB4</accession>
<reference evidence="3" key="1">
    <citation type="journal article" date="2014" name="Front. Microbiol.">
        <title>High frequency of phylogenetically diverse reductive dehalogenase-homologous genes in deep subseafloor sedimentary metagenomes.</title>
        <authorList>
            <person name="Kawai M."/>
            <person name="Futagami T."/>
            <person name="Toyoda A."/>
            <person name="Takaki Y."/>
            <person name="Nishi S."/>
            <person name="Hori S."/>
            <person name="Arai W."/>
            <person name="Tsubouchi T."/>
            <person name="Morono Y."/>
            <person name="Uchiyama I."/>
            <person name="Ito T."/>
            <person name="Fujiyama A."/>
            <person name="Inagaki F."/>
            <person name="Takami H."/>
        </authorList>
    </citation>
    <scope>NUCLEOTIDE SEQUENCE</scope>
    <source>
        <strain evidence="3">Expedition CK06-06</strain>
    </source>
</reference>
<protein>
    <recommendedName>
        <fullName evidence="2">EamA domain-containing protein</fullName>
    </recommendedName>
</protein>
<keyword evidence="1" id="KW-0812">Transmembrane</keyword>
<feature type="transmembrane region" description="Helical" evidence="1">
    <location>
        <begin position="34"/>
        <end position="54"/>
    </location>
</feature>
<feature type="domain" description="EamA" evidence="2">
    <location>
        <begin position="2"/>
        <end position="59"/>
    </location>
</feature>
<name>X1BTB4_9ZZZZ</name>
<comment type="caution">
    <text evidence="3">The sequence shown here is derived from an EMBL/GenBank/DDBJ whole genome shotgun (WGS) entry which is preliminary data.</text>
</comment>
<organism evidence="3">
    <name type="scientific">marine sediment metagenome</name>
    <dbReference type="NCBI Taxonomy" id="412755"/>
    <lineage>
        <taxon>unclassified sequences</taxon>
        <taxon>metagenomes</taxon>
        <taxon>ecological metagenomes</taxon>
    </lineage>
</organism>
<dbReference type="AlphaFoldDB" id="X1BTB4"/>
<dbReference type="GO" id="GO:0016020">
    <property type="term" value="C:membrane"/>
    <property type="evidence" value="ECO:0007669"/>
    <property type="project" value="InterPro"/>
</dbReference>
<feature type="transmembrane region" description="Helical" evidence="1">
    <location>
        <begin position="6"/>
        <end position="22"/>
    </location>
</feature>